<comment type="caution">
    <text evidence="2">The sequence shown here is derived from an EMBL/GenBank/DDBJ whole genome shotgun (WGS) entry which is preliminary data.</text>
</comment>
<dbReference type="AlphaFoldDB" id="A0A554MXL4"/>
<reference evidence="2 3" key="1">
    <citation type="submission" date="2018-06" db="EMBL/GenBank/DDBJ databases">
        <title>Natronomonas sp. F16-60 a new haloarchaeon isolated from a solar saltern of Isla Cristina, Huelva, Spain.</title>
        <authorList>
            <person name="Duran-Viseras A."/>
            <person name="Sanchez-Porro C."/>
            <person name="Ventosa A."/>
        </authorList>
    </citation>
    <scope>NUCLEOTIDE SEQUENCE [LARGE SCALE GENOMIC DNA]</scope>
    <source>
        <strain evidence="2 3">F16-60</strain>
    </source>
</reference>
<dbReference type="EMBL" id="QMDX01000010">
    <property type="protein sequence ID" value="TSD09863.1"/>
    <property type="molecule type" value="Genomic_DNA"/>
</dbReference>
<dbReference type="InterPro" id="IPR027598">
    <property type="entry name" value="Amphi-Trp_dom"/>
</dbReference>
<organism evidence="2 3">
    <name type="scientific">Haloglomus irregulare</name>
    <dbReference type="NCBI Taxonomy" id="2234134"/>
    <lineage>
        <taxon>Archaea</taxon>
        <taxon>Methanobacteriati</taxon>
        <taxon>Methanobacteriota</taxon>
        <taxon>Stenosarchaea group</taxon>
        <taxon>Halobacteria</taxon>
        <taxon>Halobacteriales</taxon>
        <taxon>Natronomonadaceae</taxon>
        <taxon>Haloglomus</taxon>
    </lineage>
</organism>
<proteinExistence type="predicted"/>
<dbReference type="NCBIfam" id="TIGR04354">
    <property type="entry name" value="amphi-Trp"/>
    <property type="match status" value="1"/>
</dbReference>
<dbReference type="Proteomes" id="UP000319894">
    <property type="component" value="Unassembled WGS sequence"/>
</dbReference>
<feature type="region of interest" description="Disordered" evidence="1">
    <location>
        <begin position="1"/>
        <end position="20"/>
    </location>
</feature>
<evidence type="ECO:0000313" key="2">
    <source>
        <dbReference type="EMBL" id="TSD09863.1"/>
    </source>
</evidence>
<feature type="compositionally biased region" description="Acidic residues" evidence="1">
    <location>
        <begin position="1"/>
        <end position="11"/>
    </location>
</feature>
<protein>
    <submittedName>
        <fullName evidence="2">Amphi-Trp domain-containing protein</fullName>
    </submittedName>
</protein>
<dbReference type="OrthoDB" id="194858at2157"/>
<gene>
    <name evidence="2" type="ORF">DP107_14115</name>
</gene>
<name>A0A554MXL4_9EURY</name>
<accession>A0A554MXL4</accession>
<evidence type="ECO:0000313" key="3">
    <source>
        <dbReference type="Proteomes" id="UP000319894"/>
    </source>
</evidence>
<evidence type="ECO:0000256" key="1">
    <source>
        <dbReference type="SAM" id="MobiDB-lite"/>
    </source>
</evidence>
<sequence>MSTEQQDTDTASEDRTVIHQGRDFEQEYRLSAADVGAFLVRLGEQLQDADELTVVDESGDEAWELPFAFGEPVELEIEYEGMDEPELEIEVEIPGRVGDEAPEIR</sequence>
<keyword evidence="3" id="KW-1185">Reference proteome</keyword>
<dbReference type="InParanoid" id="A0A554MXL4"/>